<accession>A0A1H6T184</accession>
<sequence>MKILPIGSFQLFTKGLAFCLLVAACSPPSAENQVNKGPGTLAFGSCNRQHLPQPLWKPILEEKPDVWVWLGDNIYADTHDMQEMAASYEMQYQQPDYQKLRVTTPVVGIWDDHDYGINDGGKHYSQKDSSQQLLLDFLEVPKESPRRSQKGAYAAHTFGSGDRKVKLLLLDTRYHRDTLLKVNGSYVPNEEGTLLGEAQWKWLEEALEKTDAAIHILASGIQFLPEEHRFEKWANFPAERRRLLALIEKTNPSGAVLISGDRHISEVSKMTLNNGYPLYEITSSGLTHVYSDYSGEPNRYRQGEVIHELHYGLLTIDWEEKRMKFHIKGVEGLALLEQDISF</sequence>
<evidence type="ECO:0000313" key="3">
    <source>
        <dbReference type="EMBL" id="SEI72986.1"/>
    </source>
</evidence>
<dbReference type="InterPro" id="IPR038607">
    <property type="entry name" value="PhoD-like_sf"/>
</dbReference>
<proteinExistence type="predicted"/>
<keyword evidence="4" id="KW-1185">Reference proteome</keyword>
<dbReference type="STRING" id="1416801.SAMN05192553_1016"/>
<feature type="chain" id="PRO_5011553638" evidence="1">
    <location>
        <begin position="31"/>
        <end position="342"/>
    </location>
</feature>
<dbReference type="Proteomes" id="UP000199403">
    <property type="component" value="Unassembled WGS sequence"/>
</dbReference>
<dbReference type="InterPro" id="IPR018946">
    <property type="entry name" value="PhoD-like_MPP"/>
</dbReference>
<dbReference type="EMBL" id="FNZH01000001">
    <property type="protein sequence ID" value="SEI72986.1"/>
    <property type="molecule type" value="Genomic_DNA"/>
</dbReference>
<evidence type="ECO:0000256" key="1">
    <source>
        <dbReference type="SAM" id="SignalP"/>
    </source>
</evidence>
<evidence type="ECO:0000259" key="2">
    <source>
        <dbReference type="Pfam" id="PF09423"/>
    </source>
</evidence>
<keyword evidence="1" id="KW-0732">Signal</keyword>
<dbReference type="SUPFAM" id="SSF56300">
    <property type="entry name" value="Metallo-dependent phosphatases"/>
    <property type="match status" value="1"/>
</dbReference>
<name>A0A1H6T184_9BACT</name>
<protein>
    <submittedName>
        <fullName evidence="3">Alkaline phosphatase D</fullName>
    </submittedName>
</protein>
<dbReference type="PANTHER" id="PTHR33987">
    <property type="entry name" value="CALCINEURIN-LIKE METALLO-PHOSPHOESTERASE SUPERFAMILY PROTEIN"/>
    <property type="match status" value="1"/>
</dbReference>
<dbReference type="OrthoDB" id="9763616at2"/>
<reference evidence="4" key="1">
    <citation type="submission" date="2016-10" db="EMBL/GenBank/DDBJ databases">
        <authorList>
            <person name="Varghese N."/>
            <person name="Submissions S."/>
        </authorList>
    </citation>
    <scope>NUCLEOTIDE SEQUENCE [LARGE SCALE GENOMIC DNA]</scope>
    <source>
        <strain evidence="4">IBRC-M 10761</strain>
    </source>
</reference>
<dbReference type="AlphaFoldDB" id="A0A1H6T184"/>
<dbReference type="Pfam" id="PF09423">
    <property type="entry name" value="PhoD"/>
    <property type="match status" value="1"/>
</dbReference>
<dbReference type="Gene3D" id="3.60.21.70">
    <property type="entry name" value="PhoD-like phosphatase"/>
    <property type="match status" value="1"/>
</dbReference>
<gene>
    <name evidence="3" type="ORF">SAMN05192553_1016</name>
</gene>
<feature type="domain" description="PhoD-like phosphatase metallophosphatase" evidence="2">
    <location>
        <begin position="54"/>
        <end position="288"/>
    </location>
</feature>
<organism evidence="3 4">
    <name type="scientific">Cyclobacterium xiamenense</name>
    <dbReference type="NCBI Taxonomy" id="1297121"/>
    <lineage>
        <taxon>Bacteria</taxon>
        <taxon>Pseudomonadati</taxon>
        <taxon>Bacteroidota</taxon>
        <taxon>Cytophagia</taxon>
        <taxon>Cytophagales</taxon>
        <taxon>Cyclobacteriaceae</taxon>
        <taxon>Cyclobacterium</taxon>
    </lineage>
</organism>
<feature type="signal peptide" evidence="1">
    <location>
        <begin position="1"/>
        <end position="30"/>
    </location>
</feature>
<dbReference type="InterPro" id="IPR029052">
    <property type="entry name" value="Metallo-depent_PP-like"/>
</dbReference>
<evidence type="ECO:0000313" key="4">
    <source>
        <dbReference type="Proteomes" id="UP000199403"/>
    </source>
</evidence>
<dbReference type="RefSeq" id="WP_092167790.1">
    <property type="nucleotide sequence ID" value="NZ_FNZH01000001.1"/>
</dbReference>
<dbReference type="PROSITE" id="PS51257">
    <property type="entry name" value="PROKAR_LIPOPROTEIN"/>
    <property type="match status" value="1"/>
</dbReference>
<dbReference type="CDD" id="cd07389">
    <property type="entry name" value="MPP_PhoD"/>
    <property type="match status" value="1"/>
</dbReference>
<dbReference type="PANTHER" id="PTHR33987:SF1">
    <property type="entry name" value="CALCINEURIN-LIKE METALLO-PHOSPHOESTERASE SUPERFAMILY PROTEIN"/>
    <property type="match status" value="1"/>
</dbReference>